<name>A0ABS4TM07_9PSEU</name>
<dbReference type="RefSeq" id="WP_209642252.1">
    <property type="nucleotide sequence ID" value="NZ_JAGINW010000001.1"/>
</dbReference>
<evidence type="ECO:0000313" key="2">
    <source>
        <dbReference type="Proteomes" id="UP001519332"/>
    </source>
</evidence>
<proteinExistence type="predicted"/>
<protein>
    <submittedName>
        <fullName evidence="1">Trans-2,3-dihydro-3-hydroxyanthranilate isomerase</fullName>
        <ecNumber evidence="1">5.3.3.17</ecNumber>
    </submittedName>
</protein>
<keyword evidence="1" id="KW-0413">Isomerase</keyword>
<dbReference type="Proteomes" id="UP001519332">
    <property type="component" value="Unassembled WGS sequence"/>
</dbReference>
<organism evidence="1 2">
    <name type="scientific">Kibdelosporangium banguiense</name>
    <dbReference type="NCBI Taxonomy" id="1365924"/>
    <lineage>
        <taxon>Bacteria</taxon>
        <taxon>Bacillati</taxon>
        <taxon>Actinomycetota</taxon>
        <taxon>Actinomycetes</taxon>
        <taxon>Pseudonocardiales</taxon>
        <taxon>Pseudonocardiaceae</taxon>
        <taxon>Kibdelosporangium</taxon>
    </lineage>
</organism>
<dbReference type="EC" id="5.3.3.17" evidence="1"/>
<evidence type="ECO:0000313" key="1">
    <source>
        <dbReference type="EMBL" id="MBP2324995.1"/>
    </source>
</evidence>
<gene>
    <name evidence="1" type="ORF">JOF56_005380</name>
</gene>
<reference evidence="1 2" key="1">
    <citation type="submission" date="2021-03" db="EMBL/GenBank/DDBJ databases">
        <title>Sequencing the genomes of 1000 actinobacteria strains.</title>
        <authorList>
            <person name="Klenk H.-P."/>
        </authorList>
    </citation>
    <scope>NUCLEOTIDE SEQUENCE [LARGE SCALE GENOMIC DNA]</scope>
    <source>
        <strain evidence="1 2">DSM 46670</strain>
    </source>
</reference>
<dbReference type="GO" id="GO:0102943">
    <property type="term" value="F:trans-2,3-dihydro-3-hydroxy-anthranilate isomerase activity"/>
    <property type="evidence" value="ECO:0007669"/>
    <property type="project" value="UniProtKB-EC"/>
</dbReference>
<dbReference type="EMBL" id="JAGINW010000001">
    <property type="protein sequence ID" value="MBP2324995.1"/>
    <property type="molecule type" value="Genomic_DNA"/>
</dbReference>
<accession>A0ABS4TM07</accession>
<keyword evidence="2" id="KW-1185">Reference proteome</keyword>
<sequence>MYITVAWWQLDGSGQTVDSLHDQLRTEGVQAWRDVPELCLKLWIADRDANRWGAVMVWDSEPDGPLPPNRAAELIGRPPAERQSFTVAEAVVNPLLARSLG</sequence>
<comment type="caution">
    <text evidence="1">The sequence shown here is derived from an EMBL/GenBank/DDBJ whole genome shotgun (WGS) entry which is preliminary data.</text>
</comment>
<dbReference type="Gene3D" id="3.30.70.100">
    <property type="match status" value="1"/>
</dbReference>